<evidence type="ECO:0008006" key="4">
    <source>
        <dbReference type="Google" id="ProtNLM"/>
    </source>
</evidence>
<reference evidence="2 3" key="1">
    <citation type="submission" date="2021-05" db="EMBL/GenBank/DDBJ databases">
        <title>Kineosporia and Streptomyces sp. nov. two new marine actinobacteria isolated from Coral.</title>
        <authorList>
            <person name="Buangrab K."/>
            <person name="Sutthacheep M."/>
            <person name="Yeemin T."/>
            <person name="Harunari E."/>
            <person name="Igarashi Y."/>
            <person name="Kanchanasin P."/>
            <person name="Tanasupawat S."/>
            <person name="Phongsopitanun W."/>
        </authorList>
    </citation>
    <scope>NUCLEOTIDE SEQUENCE [LARGE SCALE GENOMIC DNA]</scope>
    <source>
        <strain evidence="2 3">J2-2</strain>
    </source>
</reference>
<comment type="caution">
    <text evidence="2">The sequence shown here is derived from an EMBL/GenBank/DDBJ whole genome shotgun (WGS) entry which is preliminary data.</text>
</comment>
<name>A0ABS5TKV9_9ACTN</name>
<organism evidence="2 3">
    <name type="scientific">Kineosporia corallincola</name>
    <dbReference type="NCBI Taxonomy" id="2835133"/>
    <lineage>
        <taxon>Bacteria</taxon>
        <taxon>Bacillati</taxon>
        <taxon>Actinomycetota</taxon>
        <taxon>Actinomycetes</taxon>
        <taxon>Kineosporiales</taxon>
        <taxon>Kineosporiaceae</taxon>
        <taxon>Kineosporia</taxon>
    </lineage>
</organism>
<evidence type="ECO:0000313" key="2">
    <source>
        <dbReference type="EMBL" id="MBT0771736.1"/>
    </source>
</evidence>
<evidence type="ECO:0000256" key="1">
    <source>
        <dbReference type="SAM" id="MobiDB-lite"/>
    </source>
</evidence>
<sequence>MDTTQPDDGSVRIDVGLSLSQITFSCNVCGCAFSLGDIEDELHSHTSYDDCPLDEDDDYDPEDDDADLAYEGM</sequence>
<dbReference type="EMBL" id="JAHBAY010000010">
    <property type="protein sequence ID" value="MBT0771736.1"/>
    <property type="molecule type" value="Genomic_DNA"/>
</dbReference>
<dbReference type="Proteomes" id="UP001197247">
    <property type="component" value="Unassembled WGS sequence"/>
</dbReference>
<gene>
    <name evidence="2" type="ORF">KIH74_22540</name>
</gene>
<protein>
    <recommendedName>
        <fullName evidence="4">C2H2-type domain-containing protein</fullName>
    </recommendedName>
</protein>
<keyword evidence="3" id="KW-1185">Reference proteome</keyword>
<accession>A0ABS5TKV9</accession>
<feature type="compositionally biased region" description="Acidic residues" evidence="1">
    <location>
        <begin position="51"/>
        <end position="73"/>
    </location>
</feature>
<evidence type="ECO:0000313" key="3">
    <source>
        <dbReference type="Proteomes" id="UP001197247"/>
    </source>
</evidence>
<proteinExistence type="predicted"/>
<dbReference type="RefSeq" id="WP_214158107.1">
    <property type="nucleotide sequence ID" value="NZ_JAHBAY010000010.1"/>
</dbReference>
<feature type="region of interest" description="Disordered" evidence="1">
    <location>
        <begin position="49"/>
        <end position="73"/>
    </location>
</feature>